<evidence type="ECO:0000313" key="1">
    <source>
        <dbReference type="EMBL" id="TYR31245.1"/>
    </source>
</evidence>
<organism evidence="1 2">
    <name type="scientific">Sphingobacterium phlebotomi</name>
    <dbReference type="NCBI Taxonomy" id="2605433"/>
    <lineage>
        <taxon>Bacteria</taxon>
        <taxon>Pseudomonadati</taxon>
        <taxon>Bacteroidota</taxon>
        <taxon>Sphingobacteriia</taxon>
        <taxon>Sphingobacteriales</taxon>
        <taxon>Sphingobacteriaceae</taxon>
        <taxon>Sphingobacterium</taxon>
    </lineage>
</organism>
<gene>
    <name evidence="1" type="ORF">FXV77_21365</name>
</gene>
<dbReference type="AlphaFoldDB" id="A0A5D4GVD8"/>
<protein>
    <submittedName>
        <fullName evidence="1">Uncharacterized protein</fullName>
    </submittedName>
</protein>
<sequence length="280" mass="32483">MKGMIFTLFFILFITTSAIGQLRPLHANDVSKLEGKFNVTVSDTANNSFFLQHPDIRQVWIIYRNRRPVRITPLLERFRLGSIKGESYDLEYEGDQYAFTYKYGEINFVLPQKKEINLNRKEKNKKHEILQAFVSEDSLQYQYEQRSLLIDVSKVDTIGVIGRTAEYLYDLNRVAKLVEKQLINNVTSDLDSAIVFSFKIDKQGSMSELQLEAGIQSIFSDCVKQHVFFDEKGKIKKWKPAMIYTSGQNVVSRVRVYARLNENGSVHISTTPRLFRFLAR</sequence>
<name>A0A5D4GVD8_9SPHI</name>
<dbReference type="RefSeq" id="WP_148921278.1">
    <property type="nucleotide sequence ID" value="NZ_VTAV01000027.1"/>
</dbReference>
<accession>A0A5D4GVD8</accession>
<dbReference type="EMBL" id="VTAV01000027">
    <property type="protein sequence ID" value="TYR31245.1"/>
    <property type="molecule type" value="Genomic_DNA"/>
</dbReference>
<proteinExistence type="predicted"/>
<dbReference type="Proteomes" id="UP000322362">
    <property type="component" value="Unassembled WGS sequence"/>
</dbReference>
<evidence type="ECO:0000313" key="2">
    <source>
        <dbReference type="Proteomes" id="UP000322362"/>
    </source>
</evidence>
<reference evidence="1 2" key="1">
    <citation type="submission" date="2019-08" db="EMBL/GenBank/DDBJ databases">
        <title>Phlebobacter frassis gen. nov. sp. nov., a new member of family Sphingobacteriaceae isolated from sand fly rearing media.</title>
        <authorList>
            <person name="Kakumanu M.L."/>
            <person name="Marayati B.F."/>
            <person name="Wada-Katsumata A."/>
            <person name="Wasserberg G."/>
            <person name="Schal C."/>
            <person name="Apperson C.S."/>
            <person name="Ponnusamy L."/>
        </authorList>
    </citation>
    <scope>NUCLEOTIDE SEQUENCE [LARGE SCALE GENOMIC DNA]</scope>
    <source>
        <strain evidence="1 2">SSI9</strain>
    </source>
</reference>
<comment type="caution">
    <text evidence="1">The sequence shown here is derived from an EMBL/GenBank/DDBJ whole genome shotgun (WGS) entry which is preliminary data.</text>
</comment>
<keyword evidence="2" id="KW-1185">Reference proteome</keyword>